<sequence precursor="true">MRTFRLSLLVLLLVCSNARPELVAEERDDTSIPKDAQVKRISDTVSLYHWKVPNKNETSYRVYGVPKVTAWPKYKWGAEIMLTPVPFCCGARDRSVQWLKSDPQEPRFLAEVPSGRSYRLFFRFK</sequence>
<keyword evidence="3" id="KW-1185">Reference proteome</keyword>
<accession>A0A518BB84</accession>
<evidence type="ECO:0000313" key="3">
    <source>
        <dbReference type="Proteomes" id="UP000317093"/>
    </source>
</evidence>
<proteinExistence type="predicted"/>
<dbReference type="KEGG" id="knv:Pan216_51340"/>
<evidence type="ECO:0000256" key="1">
    <source>
        <dbReference type="SAM" id="SignalP"/>
    </source>
</evidence>
<name>A0A518BB84_9BACT</name>
<keyword evidence="1" id="KW-0732">Signal</keyword>
<dbReference type="RefSeq" id="WP_145262312.1">
    <property type="nucleotide sequence ID" value="NZ_CP036279.1"/>
</dbReference>
<dbReference type="EMBL" id="CP036279">
    <property type="protein sequence ID" value="QDU64245.1"/>
    <property type="molecule type" value="Genomic_DNA"/>
</dbReference>
<gene>
    <name evidence="2" type="ORF">Pan216_51340</name>
</gene>
<organism evidence="2 3">
    <name type="scientific">Kolteria novifilia</name>
    <dbReference type="NCBI Taxonomy" id="2527975"/>
    <lineage>
        <taxon>Bacteria</taxon>
        <taxon>Pseudomonadati</taxon>
        <taxon>Planctomycetota</taxon>
        <taxon>Planctomycetia</taxon>
        <taxon>Kolteriales</taxon>
        <taxon>Kolteriaceae</taxon>
        <taxon>Kolteria</taxon>
    </lineage>
</organism>
<feature type="signal peptide" evidence="1">
    <location>
        <begin position="1"/>
        <end position="23"/>
    </location>
</feature>
<protein>
    <submittedName>
        <fullName evidence="2">Uncharacterized protein</fullName>
    </submittedName>
</protein>
<reference evidence="2 3" key="1">
    <citation type="submission" date="2019-02" db="EMBL/GenBank/DDBJ databases">
        <title>Deep-cultivation of Planctomycetes and their phenomic and genomic characterization uncovers novel biology.</title>
        <authorList>
            <person name="Wiegand S."/>
            <person name="Jogler M."/>
            <person name="Boedeker C."/>
            <person name="Pinto D."/>
            <person name="Vollmers J."/>
            <person name="Rivas-Marin E."/>
            <person name="Kohn T."/>
            <person name="Peeters S.H."/>
            <person name="Heuer A."/>
            <person name="Rast P."/>
            <person name="Oberbeckmann S."/>
            <person name="Bunk B."/>
            <person name="Jeske O."/>
            <person name="Meyerdierks A."/>
            <person name="Storesund J.E."/>
            <person name="Kallscheuer N."/>
            <person name="Luecker S."/>
            <person name="Lage O.M."/>
            <person name="Pohl T."/>
            <person name="Merkel B.J."/>
            <person name="Hornburger P."/>
            <person name="Mueller R.-W."/>
            <person name="Bruemmer F."/>
            <person name="Labrenz M."/>
            <person name="Spormann A.M."/>
            <person name="Op den Camp H."/>
            <person name="Overmann J."/>
            <person name="Amann R."/>
            <person name="Jetten M.S.M."/>
            <person name="Mascher T."/>
            <person name="Medema M.H."/>
            <person name="Devos D.P."/>
            <person name="Kaster A.-K."/>
            <person name="Ovreas L."/>
            <person name="Rohde M."/>
            <person name="Galperin M.Y."/>
            <person name="Jogler C."/>
        </authorList>
    </citation>
    <scope>NUCLEOTIDE SEQUENCE [LARGE SCALE GENOMIC DNA]</scope>
    <source>
        <strain evidence="2 3">Pan216</strain>
    </source>
</reference>
<dbReference type="AlphaFoldDB" id="A0A518BB84"/>
<feature type="chain" id="PRO_5021866360" evidence="1">
    <location>
        <begin position="24"/>
        <end position="125"/>
    </location>
</feature>
<evidence type="ECO:0000313" key="2">
    <source>
        <dbReference type="EMBL" id="QDU64245.1"/>
    </source>
</evidence>
<dbReference type="Proteomes" id="UP000317093">
    <property type="component" value="Chromosome"/>
</dbReference>